<evidence type="ECO:0000313" key="2">
    <source>
        <dbReference type="Proteomes" id="UP000069272"/>
    </source>
</evidence>
<keyword evidence="2" id="KW-1185">Reference proteome</keyword>
<proteinExistence type="predicted"/>
<dbReference type="EnsemblMetazoa" id="AALB008819-RA">
    <property type="protein sequence ID" value="AALB008819-PA"/>
    <property type="gene ID" value="AALB008819"/>
</dbReference>
<name>A0A182FQJ8_ANOAL</name>
<protein>
    <submittedName>
        <fullName evidence="1">Uncharacterized protein</fullName>
    </submittedName>
</protein>
<reference evidence="1 2" key="1">
    <citation type="journal article" date="2017" name="G3 (Bethesda)">
        <title>The Physical Genome Mapping of Anopheles albimanus Corrected Scaffold Misassemblies and Identified Interarm Rearrangements in Genus Anopheles.</title>
        <authorList>
            <person name="Artemov G.N."/>
            <person name="Peery A.N."/>
            <person name="Jiang X."/>
            <person name="Tu Z."/>
            <person name="Stegniy V.N."/>
            <person name="Sharakhova M.V."/>
            <person name="Sharakhov I.V."/>
        </authorList>
    </citation>
    <scope>NUCLEOTIDE SEQUENCE [LARGE SCALE GENOMIC DNA]</scope>
    <source>
        <strain evidence="1 2">ALBI9_A</strain>
    </source>
</reference>
<dbReference type="Proteomes" id="UP000069272">
    <property type="component" value="Chromosome 2R"/>
</dbReference>
<reference evidence="1" key="2">
    <citation type="submission" date="2022-08" db="UniProtKB">
        <authorList>
            <consortium name="EnsemblMetazoa"/>
        </authorList>
    </citation>
    <scope>IDENTIFICATION</scope>
    <source>
        <strain evidence="1">STECLA/ALBI9_A</strain>
    </source>
</reference>
<sequence>MSTNDGDVHLLRVDTGRLTDERVSTDDIERRDTEYATRVQHSSLLQRIAGNRHGRVDRVRDDADEGFRARLGTTRSQIPHDRGVRVEQIVTGHARLAGYTSRNDNDIGALQGLLQILGTIVTGHLRLGLDVRQIRRDAGRVHDVVQRQFRNQRAVLEQQRQRLTDATGSTANCHLHIVLARGGEVFGALRGGGFYCANKHPDDFRGCEAYDRLLGLK</sequence>
<dbReference type="VEuPathDB" id="VectorBase:AALB008819"/>
<organism evidence="1 2">
    <name type="scientific">Anopheles albimanus</name>
    <name type="common">New world malaria mosquito</name>
    <dbReference type="NCBI Taxonomy" id="7167"/>
    <lineage>
        <taxon>Eukaryota</taxon>
        <taxon>Metazoa</taxon>
        <taxon>Ecdysozoa</taxon>
        <taxon>Arthropoda</taxon>
        <taxon>Hexapoda</taxon>
        <taxon>Insecta</taxon>
        <taxon>Pterygota</taxon>
        <taxon>Neoptera</taxon>
        <taxon>Endopterygota</taxon>
        <taxon>Diptera</taxon>
        <taxon>Nematocera</taxon>
        <taxon>Culicoidea</taxon>
        <taxon>Culicidae</taxon>
        <taxon>Anophelinae</taxon>
        <taxon>Anopheles</taxon>
    </lineage>
</organism>
<accession>A0A182FQJ8</accession>
<dbReference type="AlphaFoldDB" id="A0A182FQJ8"/>
<evidence type="ECO:0000313" key="1">
    <source>
        <dbReference type="EnsemblMetazoa" id="AALB008819-PA"/>
    </source>
</evidence>